<dbReference type="EMBL" id="VSSQ01001705">
    <property type="protein sequence ID" value="MPM10527.1"/>
    <property type="molecule type" value="Genomic_DNA"/>
</dbReference>
<keyword evidence="3 5" id="KW-1133">Transmembrane helix</keyword>
<dbReference type="PANTHER" id="PTHR12714">
    <property type="entry name" value="PROTEIN-S ISOPRENYLCYSTEINE O-METHYLTRANSFERASE"/>
    <property type="match status" value="1"/>
</dbReference>
<dbReference type="GO" id="GO:0012505">
    <property type="term" value="C:endomembrane system"/>
    <property type="evidence" value="ECO:0007669"/>
    <property type="project" value="UniProtKB-SubCell"/>
</dbReference>
<feature type="transmembrane region" description="Helical" evidence="5">
    <location>
        <begin position="214"/>
        <end position="232"/>
    </location>
</feature>
<feature type="transmembrane region" description="Helical" evidence="5">
    <location>
        <begin position="183"/>
        <end position="202"/>
    </location>
</feature>
<feature type="transmembrane region" description="Helical" evidence="5">
    <location>
        <begin position="15"/>
        <end position="33"/>
    </location>
</feature>
<accession>A0A644X3I7</accession>
<evidence type="ECO:0000256" key="5">
    <source>
        <dbReference type="SAM" id="Phobius"/>
    </source>
</evidence>
<comment type="subcellular location">
    <subcellularLocation>
        <location evidence="1">Endomembrane system</location>
        <topology evidence="1">Multi-pass membrane protein</topology>
    </subcellularLocation>
</comment>
<proteinExistence type="predicted"/>
<evidence type="ECO:0000256" key="3">
    <source>
        <dbReference type="ARBA" id="ARBA00022989"/>
    </source>
</evidence>
<dbReference type="PROSITE" id="PS50244">
    <property type="entry name" value="S5A_REDUCTASE"/>
    <property type="match status" value="1"/>
</dbReference>
<reference evidence="6" key="1">
    <citation type="submission" date="2019-08" db="EMBL/GenBank/DDBJ databases">
        <authorList>
            <person name="Kucharzyk K."/>
            <person name="Murdoch R.W."/>
            <person name="Higgins S."/>
            <person name="Loffler F."/>
        </authorList>
    </citation>
    <scope>NUCLEOTIDE SEQUENCE</scope>
</reference>
<keyword evidence="2 5" id="KW-0812">Transmembrane</keyword>
<feature type="transmembrane region" description="Helical" evidence="5">
    <location>
        <begin position="103"/>
        <end position="130"/>
    </location>
</feature>
<feature type="transmembrane region" description="Helical" evidence="5">
    <location>
        <begin position="45"/>
        <end position="68"/>
    </location>
</feature>
<protein>
    <recommendedName>
        <fullName evidence="7">Steroid 5-alpha reductase C-terminal domain-containing protein</fullName>
    </recommendedName>
</protein>
<evidence type="ECO:0000313" key="6">
    <source>
        <dbReference type="EMBL" id="MPM10527.1"/>
    </source>
</evidence>
<gene>
    <name evidence="6" type="ORF">SDC9_56859</name>
</gene>
<comment type="caution">
    <text evidence="6">The sequence shown here is derived from an EMBL/GenBank/DDBJ whole genome shotgun (WGS) entry which is preliminary data.</text>
</comment>
<dbReference type="Gene3D" id="1.20.120.1630">
    <property type="match status" value="1"/>
</dbReference>
<dbReference type="Pfam" id="PF04191">
    <property type="entry name" value="PEMT"/>
    <property type="match status" value="1"/>
</dbReference>
<dbReference type="PANTHER" id="PTHR12714:SF9">
    <property type="entry name" value="PROTEIN-S-ISOPRENYLCYSTEINE O-METHYLTRANSFERASE"/>
    <property type="match status" value="1"/>
</dbReference>
<keyword evidence="4 5" id="KW-0472">Membrane</keyword>
<organism evidence="6">
    <name type="scientific">bioreactor metagenome</name>
    <dbReference type="NCBI Taxonomy" id="1076179"/>
    <lineage>
        <taxon>unclassified sequences</taxon>
        <taxon>metagenomes</taxon>
        <taxon>ecological metagenomes</taxon>
    </lineage>
</organism>
<dbReference type="AlphaFoldDB" id="A0A644X3I7"/>
<evidence type="ECO:0000256" key="4">
    <source>
        <dbReference type="ARBA" id="ARBA00023136"/>
    </source>
</evidence>
<name>A0A644X3I7_9ZZZZ</name>
<evidence type="ECO:0000256" key="2">
    <source>
        <dbReference type="ARBA" id="ARBA00022692"/>
    </source>
</evidence>
<dbReference type="InterPro" id="IPR007318">
    <property type="entry name" value="Phopholipid_MeTrfase"/>
</dbReference>
<dbReference type="GO" id="GO:0016740">
    <property type="term" value="F:transferase activity"/>
    <property type="evidence" value="ECO:0007669"/>
    <property type="project" value="UniProtKB-ARBA"/>
</dbReference>
<sequence length="244" mass="28572">MIREFEKSGNRLFKYRSFIPLVLYVFAALAIWLDKDEFIPYQEYWWSLICLGVSAIGMIIRAVAIGYAPRGTSGRNTGKQIADTINTTGLYSVVRHPLYLGNFLMWLGLIIYVGSWEFLIFAVFFFWIYYERIMFAEERFIGGKFGQEFEDWAARTPAFFPKCSGYVKTGRSFNWRSVMRREYHGFFATILSFAIINFIKHLFYTGEPTLDIEWMIGLGAGLLIYLLVRFVVKCTKWLEVKQKN</sequence>
<evidence type="ECO:0008006" key="7">
    <source>
        <dbReference type="Google" id="ProtNLM"/>
    </source>
</evidence>
<evidence type="ECO:0000256" key="1">
    <source>
        <dbReference type="ARBA" id="ARBA00004127"/>
    </source>
</evidence>